<proteinExistence type="predicted"/>
<dbReference type="AlphaFoldDB" id="A0A1H7XXC0"/>
<feature type="transmembrane region" description="Helical" evidence="1">
    <location>
        <begin position="455"/>
        <end position="476"/>
    </location>
</feature>
<name>A0A1H7XXC0_9BACT</name>
<keyword evidence="1" id="KW-0812">Transmembrane</keyword>
<dbReference type="STRING" id="573321.SAMN04488505_104239"/>
<keyword evidence="1" id="KW-0472">Membrane</keyword>
<accession>A0A1H7XXC0</accession>
<feature type="transmembrane region" description="Helical" evidence="1">
    <location>
        <begin position="181"/>
        <end position="200"/>
    </location>
</feature>
<dbReference type="Proteomes" id="UP000198984">
    <property type="component" value="Unassembled WGS sequence"/>
</dbReference>
<reference evidence="2 3" key="1">
    <citation type="submission" date="2016-10" db="EMBL/GenBank/DDBJ databases">
        <authorList>
            <person name="de Groot N.N."/>
        </authorList>
    </citation>
    <scope>NUCLEOTIDE SEQUENCE [LARGE SCALE GENOMIC DNA]</scope>
    <source>
        <strain evidence="2 3">DSM 21039</strain>
    </source>
</reference>
<evidence type="ECO:0000256" key="1">
    <source>
        <dbReference type="SAM" id="Phobius"/>
    </source>
</evidence>
<evidence type="ECO:0000313" key="3">
    <source>
        <dbReference type="Proteomes" id="UP000198984"/>
    </source>
</evidence>
<feature type="transmembrane region" description="Helical" evidence="1">
    <location>
        <begin position="420"/>
        <end position="443"/>
    </location>
</feature>
<dbReference type="EMBL" id="FOBB01000004">
    <property type="protein sequence ID" value="SEM38592.1"/>
    <property type="molecule type" value="Genomic_DNA"/>
</dbReference>
<evidence type="ECO:0008006" key="4">
    <source>
        <dbReference type="Google" id="ProtNLM"/>
    </source>
</evidence>
<feature type="transmembrane region" description="Helical" evidence="1">
    <location>
        <begin position="221"/>
        <end position="242"/>
    </location>
</feature>
<gene>
    <name evidence="2" type="ORF">SAMN04488505_104239</name>
</gene>
<keyword evidence="3" id="KW-1185">Reference proteome</keyword>
<feature type="transmembrane region" description="Helical" evidence="1">
    <location>
        <begin position="38"/>
        <end position="59"/>
    </location>
</feature>
<protein>
    <recommendedName>
        <fullName evidence="4">Dolichyl-phosphate-mannose-protein mannosyltransferase</fullName>
    </recommendedName>
</protein>
<feature type="transmembrane region" description="Helical" evidence="1">
    <location>
        <begin position="482"/>
        <end position="500"/>
    </location>
</feature>
<keyword evidence="1" id="KW-1133">Transmembrane helix</keyword>
<evidence type="ECO:0000313" key="2">
    <source>
        <dbReference type="EMBL" id="SEM38592.1"/>
    </source>
</evidence>
<sequence length="519" mass="60104">MRKHRQVTNQLNMKENNNNTLGLNFTQWLWQQPGNRKLLLLSIAIIIAQFIIFKLLYPYPNFLPDSYSYLDAAFYNKQINIWPIGYSKFLRLFSCITHSDTALICFQFIFLHFSVLFFAFSIGYIISISRLTLYIIILSQLLNPLSLYLSNFISSDAIFTGLSLIWFTQMAWIIHRPTNRLIAAHIAVLLAVFMFRYNALYYPIISITTITLSGLRFQQKILGIGALIIFMGIFVFLTIQGYRDTTGRNQFSAFGGWQLSSNALFAYSRLPKDSNETIPLKYQKLQQIVDKHIDSLRTIKNRPDNELGIYYLWDEHAPLKAYMNLVYQRDSTTDGFKRWASMAPLYSDYGKLLILNHPLAFTRYFIGPNLVNYYVPNAEFLALYNMGSDTIEDIAKVWFQYKSNKVVSITQKNRIKVMEYFPVFVAITNLLFLLSFIGFILLNNVQAINTQLKQLLLLTIFVWLFNIGFSVLAAPIVLRYQVFPTILAFSFLVILLSYIVREALISGNRVNEIENCPQG</sequence>
<organism evidence="2 3">
    <name type="scientific">Chitinophaga rupis</name>
    <dbReference type="NCBI Taxonomy" id="573321"/>
    <lineage>
        <taxon>Bacteria</taxon>
        <taxon>Pseudomonadati</taxon>
        <taxon>Bacteroidota</taxon>
        <taxon>Chitinophagia</taxon>
        <taxon>Chitinophagales</taxon>
        <taxon>Chitinophagaceae</taxon>
        <taxon>Chitinophaga</taxon>
    </lineage>
</organism>